<keyword evidence="2" id="KW-1185">Reference proteome</keyword>
<proteinExistence type="predicted"/>
<reference evidence="1 2" key="1">
    <citation type="journal article" date="2018" name="Sci. Data">
        <title>The draft genome sequence of cork oak.</title>
        <authorList>
            <person name="Ramos A.M."/>
            <person name="Usie A."/>
            <person name="Barbosa P."/>
            <person name="Barros P.M."/>
            <person name="Capote T."/>
            <person name="Chaves I."/>
            <person name="Simoes F."/>
            <person name="Abreu I."/>
            <person name="Carrasquinho I."/>
            <person name="Faro C."/>
            <person name="Guimaraes J.B."/>
            <person name="Mendonca D."/>
            <person name="Nobrega F."/>
            <person name="Rodrigues L."/>
            <person name="Saibo N.J.M."/>
            <person name="Varela M.C."/>
            <person name="Egas C."/>
            <person name="Matos J."/>
            <person name="Miguel C.M."/>
            <person name="Oliveira M.M."/>
            <person name="Ricardo C.P."/>
            <person name="Goncalves S."/>
        </authorList>
    </citation>
    <scope>NUCLEOTIDE SEQUENCE [LARGE SCALE GENOMIC DNA]</scope>
    <source>
        <strain evidence="2">cv. HL8</strain>
    </source>
</reference>
<dbReference type="Proteomes" id="UP000237347">
    <property type="component" value="Unassembled WGS sequence"/>
</dbReference>
<evidence type="ECO:0000313" key="2">
    <source>
        <dbReference type="Proteomes" id="UP000237347"/>
    </source>
</evidence>
<evidence type="ECO:0000313" key="1">
    <source>
        <dbReference type="EMBL" id="KAK7854512.1"/>
    </source>
</evidence>
<accession>A0AAW0LTG9</accession>
<comment type="caution">
    <text evidence="1">The sequence shown here is derived from an EMBL/GenBank/DDBJ whole genome shotgun (WGS) entry which is preliminary data.</text>
</comment>
<dbReference type="AlphaFoldDB" id="A0AAW0LTG9"/>
<name>A0AAW0LTG9_QUESU</name>
<dbReference type="EMBL" id="PKMF04000054">
    <property type="protein sequence ID" value="KAK7854512.1"/>
    <property type="molecule type" value="Genomic_DNA"/>
</dbReference>
<gene>
    <name evidence="1" type="ORF">CFP56_031884</name>
</gene>
<sequence length="61" mass="7174">MAWHHVETFTSKEIKNVVVGKSKNDNSIENQQIEVAYTFAKCFINVTRLLNRMHRIGKRIE</sequence>
<protein>
    <submittedName>
        <fullName evidence="1">Uncharacterized protein</fullName>
    </submittedName>
</protein>
<organism evidence="1 2">
    <name type="scientific">Quercus suber</name>
    <name type="common">Cork oak</name>
    <dbReference type="NCBI Taxonomy" id="58331"/>
    <lineage>
        <taxon>Eukaryota</taxon>
        <taxon>Viridiplantae</taxon>
        <taxon>Streptophyta</taxon>
        <taxon>Embryophyta</taxon>
        <taxon>Tracheophyta</taxon>
        <taxon>Spermatophyta</taxon>
        <taxon>Magnoliopsida</taxon>
        <taxon>eudicotyledons</taxon>
        <taxon>Gunneridae</taxon>
        <taxon>Pentapetalae</taxon>
        <taxon>rosids</taxon>
        <taxon>fabids</taxon>
        <taxon>Fagales</taxon>
        <taxon>Fagaceae</taxon>
        <taxon>Quercus</taxon>
    </lineage>
</organism>